<dbReference type="Proteomes" id="UP000318571">
    <property type="component" value="Chromosome 10"/>
</dbReference>
<dbReference type="InterPro" id="IPR015341">
    <property type="entry name" value="Glyco_hydro_38_cen"/>
</dbReference>
<keyword evidence="8" id="KW-0645">Protease</keyword>
<feature type="site" description="Transition state stabilizer" evidence="22">
    <location>
        <position position="1493"/>
    </location>
</feature>
<dbReference type="Pfam" id="PF21260">
    <property type="entry name" value="Laman-like_dom"/>
    <property type="match status" value="1"/>
</dbReference>
<dbReference type="InterPro" id="IPR014782">
    <property type="entry name" value="Peptidase_M1_dom"/>
</dbReference>
<evidence type="ECO:0000256" key="7">
    <source>
        <dbReference type="ARBA" id="ARBA00022475"/>
    </source>
</evidence>
<dbReference type="Pfam" id="PF01074">
    <property type="entry name" value="Glyco_hydro_38N"/>
    <property type="match status" value="1"/>
</dbReference>
<dbReference type="FunFam" id="3.20.110.10:FF:000001">
    <property type="entry name" value="Alpha-mannosidase"/>
    <property type="match status" value="1"/>
</dbReference>
<dbReference type="FunFam" id="2.60.40.1910:FF:000003">
    <property type="entry name" value="Aminopeptidase"/>
    <property type="match status" value="1"/>
</dbReference>
<dbReference type="InterPro" id="IPR041147">
    <property type="entry name" value="GH38_C"/>
</dbReference>
<dbReference type="Gene3D" id="2.60.40.1730">
    <property type="entry name" value="tricorn interacting facor f3 domain"/>
    <property type="match status" value="1"/>
</dbReference>
<evidence type="ECO:0000256" key="3">
    <source>
        <dbReference type="ARBA" id="ARBA00004609"/>
    </source>
</evidence>
<dbReference type="InterPro" id="IPR050843">
    <property type="entry name" value="Glycosyl_Hydrlase_38"/>
</dbReference>
<keyword evidence="16" id="KW-0472">Membrane</keyword>
<gene>
    <name evidence="25" type="ORF">TCAL_00324</name>
</gene>
<feature type="binding site" evidence="21">
    <location>
        <position position="1430"/>
    </location>
    <ligand>
        <name>Zn(2+)</name>
        <dbReference type="ChEBI" id="CHEBI:29105"/>
        <note>catalytic</note>
    </ligand>
</feature>
<dbReference type="GO" id="GO:0005886">
    <property type="term" value="C:plasma membrane"/>
    <property type="evidence" value="ECO:0007669"/>
    <property type="project" value="UniProtKB-SubCell"/>
</dbReference>
<comment type="similarity">
    <text evidence="5">Belongs to the peptidase M1 family.</text>
</comment>
<dbReference type="Gene3D" id="3.20.110.10">
    <property type="entry name" value="Glycoside hydrolase 38, N terminal domain"/>
    <property type="match status" value="1"/>
</dbReference>
<dbReference type="CDD" id="cd10810">
    <property type="entry name" value="GH38N_AMII_LAM_like"/>
    <property type="match status" value="1"/>
</dbReference>
<reference evidence="25 26" key="1">
    <citation type="journal article" date="2018" name="Nat. Ecol. Evol.">
        <title>Genomic signatures of mitonuclear coevolution across populations of Tigriopus californicus.</title>
        <authorList>
            <person name="Barreto F.S."/>
            <person name="Watson E.T."/>
            <person name="Lima T.G."/>
            <person name="Willett C.S."/>
            <person name="Edmands S."/>
            <person name="Li W."/>
            <person name="Burton R.S."/>
        </authorList>
    </citation>
    <scope>NUCLEOTIDE SEQUENCE [LARGE SCALE GENOMIC DNA]</scope>
    <source>
        <strain evidence="25 26">San Diego</strain>
    </source>
</reference>
<dbReference type="InterPro" id="IPR011682">
    <property type="entry name" value="Glyco_hydro_38_C"/>
</dbReference>
<comment type="catalytic activity">
    <reaction evidence="1">
        <text>Hydrolysis of terminal, non-reducing alpha-D-mannose residues in alpha-D-mannosides.</text>
        <dbReference type="EC" id="3.2.1.24"/>
    </reaction>
</comment>
<evidence type="ECO:0000256" key="12">
    <source>
        <dbReference type="ARBA" id="ARBA00022801"/>
    </source>
</evidence>
<dbReference type="Gene3D" id="2.60.40.1180">
    <property type="entry name" value="Golgi alpha-mannosidase II"/>
    <property type="match status" value="1"/>
</dbReference>
<dbReference type="InterPro" id="IPR028995">
    <property type="entry name" value="Glyco_hydro_57/38_cen_sf"/>
</dbReference>
<comment type="subcellular location">
    <subcellularLocation>
        <location evidence="3">Cell membrane</location>
        <topology evidence="3">Lipid-anchor</topology>
        <topology evidence="3">GPI-anchor</topology>
    </subcellularLocation>
    <subcellularLocation>
        <location evidence="2">Membrane</location>
        <topology evidence="2">Single-pass membrane protein</topology>
    </subcellularLocation>
</comment>
<evidence type="ECO:0000256" key="19">
    <source>
        <dbReference type="ARBA" id="ARBA00023295"/>
    </source>
</evidence>
<dbReference type="SMART" id="SM00872">
    <property type="entry name" value="Alpha-mann_mid"/>
    <property type="match status" value="1"/>
</dbReference>
<dbReference type="InterPro" id="IPR037094">
    <property type="entry name" value="Glyco_hydro_38_cen_sf"/>
</dbReference>
<dbReference type="InterPro" id="IPR013780">
    <property type="entry name" value="Glyco_hydro_b"/>
</dbReference>
<dbReference type="InterPro" id="IPR011330">
    <property type="entry name" value="Glyco_hydro/deAcase_b/a-brl"/>
</dbReference>
<evidence type="ECO:0000313" key="26">
    <source>
        <dbReference type="Proteomes" id="UP000318571"/>
    </source>
</evidence>
<dbReference type="Pfam" id="PF07748">
    <property type="entry name" value="Glyco_hydro_38C"/>
    <property type="match status" value="1"/>
</dbReference>
<comment type="similarity">
    <text evidence="4">Belongs to the glycosyl hydrolase 38 family.</text>
</comment>
<dbReference type="InterPro" id="IPR024571">
    <property type="entry name" value="ERAP1-like_C_dom"/>
</dbReference>
<evidence type="ECO:0000256" key="21">
    <source>
        <dbReference type="PIRSR" id="PIRSR634016-3"/>
    </source>
</evidence>
<dbReference type="GO" id="GO:0008270">
    <property type="term" value="F:zinc ion binding"/>
    <property type="evidence" value="ECO:0007669"/>
    <property type="project" value="InterPro"/>
</dbReference>
<dbReference type="InterPro" id="IPR039491">
    <property type="entry name" value="REX1-B"/>
</dbReference>
<dbReference type="InterPro" id="IPR048534">
    <property type="entry name" value="Man2a1-like_dom"/>
</dbReference>
<dbReference type="FunFam" id="1.10.390.10:FF:000016">
    <property type="entry name" value="Glutamyl aminopeptidase"/>
    <property type="match status" value="1"/>
</dbReference>
<dbReference type="InterPro" id="IPR034016">
    <property type="entry name" value="M1_APN-typ"/>
</dbReference>
<dbReference type="InterPro" id="IPR027268">
    <property type="entry name" value="Peptidase_M4/M1_CTD_sf"/>
</dbReference>
<dbReference type="EMBL" id="VCGU01000458">
    <property type="protein sequence ID" value="TRY63090.1"/>
    <property type="molecule type" value="Genomic_DNA"/>
</dbReference>
<keyword evidence="14" id="KW-1133">Transmembrane helix</keyword>
<dbReference type="Pfam" id="PF17677">
    <property type="entry name" value="Glyco_hydro38C2"/>
    <property type="match status" value="1"/>
</dbReference>
<dbReference type="InterPro" id="IPR027291">
    <property type="entry name" value="Glyco_hydro_38_N_sf"/>
</dbReference>
<evidence type="ECO:0000256" key="10">
    <source>
        <dbReference type="ARBA" id="ARBA00022723"/>
    </source>
</evidence>
<dbReference type="Gene3D" id="2.60.40.1910">
    <property type="match status" value="1"/>
</dbReference>
<dbReference type="CDD" id="cd09601">
    <property type="entry name" value="M1_APN-Q_like"/>
    <property type="match status" value="1"/>
</dbReference>
<dbReference type="PRINTS" id="PR00756">
    <property type="entry name" value="ALADIPTASE"/>
</dbReference>
<evidence type="ECO:0000256" key="18">
    <source>
        <dbReference type="ARBA" id="ARBA00023180"/>
    </source>
</evidence>
<keyword evidence="13 21" id="KW-0862">Zinc</keyword>
<dbReference type="FunFam" id="1.25.50.20:FF:000001">
    <property type="entry name" value="Aminopeptidase"/>
    <property type="match status" value="1"/>
</dbReference>
<evidence type="ECO:0000256" key="6">
    <source>
        <dbReference type="ARBA" id="ARBA00012752"/>
    </source>
</evidence>
<evidence type="ECO:0000256" key="14">
    <source>
        <dbReference type="ARBA" id="ARBA00022989"/>
    </source>
</evidence>
<dbReference type="GO" id="GO:0006013">
    <property type="term" value="P:mannose metabolic process"/>
    <property type="evidence" value="ECO:0007669"/>
    <property type="project" value="InterPro"/>
</dbReference>
<dbReference type="GO" id="GO:0006508">
    <property type="term" value="P:proteolysis"/>
    <property type="evidence" value="ECO:0007669"/>
    <property type="project" value="UniProtKB-KW"/>
</dbReference>
<evidence type="ECO:0000256" key="16">
    <source>
        <dbReference type="ARBA" id="ARBA00023136"/>
    </source>
</evidence>
<evidence type="ECO:0000256" key="20">
    <source>
        <dbReference type="PIRSR" id="PIRSR634016-1"/>
    </source>
</evidence>
<dbReference type="EC" id="3.2.1.24" evidence="6"/>
<evidence type="ECO:0000256" key="22">
    <source>
        <dbReference type="PIRSR" id="PIRSR634016-4"/>
    </source>
</evidence>
<dbReference type="Pfam" id="PF14966">
    <property type="entry name" value="DNA_repr_REX1B"/>
    <property type="match status" value="1"/>
</dbReference>
<evidence type="ECO:0000256" key="8">
    <source>
        <dbReference type="ARBA" id="ARBA00022670"/>
    </source>
</evidence>
<protein>
    <recommendedName>
        <fullName evidence="6">alpha-mannosidase</fullName>
        <ecNumber evidence="6">3.2.1.24</ecNumber>
    </recommendedName>
</protein>
<feature type="active site" description="Proton acceptor" evidence="20">
    <location>
        <position position="1408"/>
    </location>
</feature>
<dbReference type="Pfam" id="PF17900">
    <property type="entry name" value="Peptidase_M1_N"/>
    <property type="match status" value="1"/>
</dbReference>
<feature type="binding site" evidence="21">
    <location>
        <position position="1407"/>
    </location>
    <ligand>
        <name>Zn(2+)</name>
        <dbReference type="ChEBI" id="CHEBI:29105"/>
        <note>catalytic</note>
    </ligand>
</feature>
<evidence type="ECO:0000256" key="4">
    <source>
        <dbReference type="ARBA" id="ARBA00009792"/>
    </source>
</evidence>
<dbReference type="Pfam" id="PF01433">
    <property type="entry name" value="Peptidase_M1"/>
    <property type="match status" value="1"/>
</dbReference>
<dbReference type="InterPro" id="IPR000602">
    <property type="entry name" value="Glyco_hydro_38_N"/>
</dbReference>
<dbReference type="GO" id="GO:0030246">
    <property type="term" value="F:carbohydrate binding"/>
    <property type="evidence" value="ECO:0007669"/>
    <property type="project" value="InterPro"/>
</dbReference>
<evidence type="ECO:0000256" key="15">
    <source>
        <dbReference type="ARBA" id="ARBA00023049"/>
    </source>
</evidence>
<keyword evidence="18" id="KW-0325">Glycoprotein</keyword>
<dbReference type="SUPFAM" id="SSF88713">
    <property type="entry name" value="Glycoside hydrolase/deacetylase"/>
    <property type="match status" value="1"/>
</dbReference>
<evidence type="ECO:0000256" key="17">
    <source>
        <dbReference type="ARBA" id="ARBA00023157"/>
    </source>
</evidence>
<dbReference type="FunFam" id="2.60.40.1180:FF:000018">
    <property type="entry name" value="Alpha-mannosidase"/>
    <property type="match status" value="1"/>
</dbReference>
<dbReference type="SUPFAM" id="SSF74650">
    <property type="entry name" value="Galactose mutarotase-like"/>
    <property type="match status" value="1"/>
</dbReference>
<dbReference type="FunFam" id="1.20.1270.50:FF:000003">
    <property type="entry name" value="Alpha-mannosidase"/>
    <property type="match status" value="1"/>
</dbReference>
<keyword evidence="15" id="KW-0482">Metalloprotease</keyword>
<dbReference type="FunFam" id="2.70.98.30:FF:000003">
    <property type="entry name" value="Alpha-mannosidase"/>
    <property type="match status" value="1"/>
</dbReference>
<dbReference type="Gene3D" id="1.25.50.20">
    <property type="match status" value="1"/>
</dbReference>
<evidence type="ECO:0000259" key="24">
    <source>
        <dbReference type="SMART" id="SM00872"/>
    </source>
</evidence>
<dbReference type="Gene3D" id="1.20.1270.50">
    <property type="entry name" value="Glycoside hydrolase family 38, central domain"/>
    <property type="match status" value="2"/>
</dbReference>
<proteinExistence type="inferred from homology"/>
<evidence type="ECO:0000256" key="13">
    <source>
        <dbReference type="ARBA" id="ARBA00022833"/>
    </source>
</evidence>
<dbReference type="GO" id="GO:0004559">
    <property type="term" value="F:alpha-mannosidase activity"/>
    <property type="evidence" value="ECO:0007669"/>
    <property type="project" value="UniProtKB-EC"/>
</dbReference>
<comment type="cofactor">
    <cofactor evidence="21">
        <name>Zn(2+)</name>
        <dbReference type="ChEBI" id="CHEBI:29105"/>
    </cofactor>
    <text evidence="21">Binds 1 zinc ion per subunit.</text>
</comment>
<evidence type="ECO:0000256" key="11">
    <source>
        <dbReference type="ARBA" id="ARBA00022729"/>
    </source>
</evidence>
<dbReference type="SUPFAM" id="SSF88688">
    <property type="entry name" value="Families 57/38 glycoside transferase middle domain"/>
    <property type="match status" value="1"/>
</dbReference>
<feature type="domain" description="Glycoside hydrolase family 38 central" evidence="24">
    <location>
        <begin position="498"/>
        <end position="575"/>
    </location>
</feature>
<keyword evidence="12" id="KW-0378">Hydrolase</keyword>
<dbReference type="InterPro" id="IPR042097">
    <property type="entry name" value="Aminopeptidase_N-like_N_sf"/>
</dbReference>
<accession>A0A553NCC0</accession>
<evidence type="ECO:0000313" key="25">
    <source>
        <dbReference type="EMBL" id="TRY63090.1"/>
    </source>
</evidence>
<evidence type="ECO:0000256" key="5">
    <source>
        <dbReference type="ARBA" id="ARBA00010136"/>
    </source>
</evidence>
<evidence type="ECO:0000256" key="1">
    <source>
        <dbReference type="ARBA" id="ARBA00000365"/>
    </source>
</evidence>
<evidence type="ECO:0000256" key="9">
    <source>
        <dbReference type="ARBA" id="ARBA00022692"/>
    </source>
</evidence>
<dbReference type="PANTHER" id="PTHR11607:SF3">
    <property type="entry name" value="LYSOSOMAL ALPHA-MANNOSIDASE"/>
    <property type="match status" value="1"/>
</dbReference>
<feature type="region of interest" description="Disordered" evidence="23">
    <location>
        <begin position="1102"/>
        <end position="1125"/>
    </location>
</feature>
<comment type="caution">
    <text evidence="25">The sequence shown here is derived from an EMBL/GenBank/DDBJ whole genome shotgun (WGS) entry which is preliminary data.</text>
</comment>
<dbReference type="SUPFAM" id="SSF63737">
    <property type="entry name" value="Leukotriene A4 hydrolase N-terminal domain"/>
    <property type="match status" value="1"/>
</dbReference>
<dbReference type="STRING" id="6832.A0A553NCC0"/>
<keyword evidence="9" id="KW-0812">Transmembrane</keyword>
<evidence type="ECO:0000256" key="23">
    <source>
        <dbReference type="SAM" id="MobiDB-lite"/>
    </source>
</evidence>
<keyword evidence="11" id="KW-0732">Signal</keyword>
<dbReference type="FunFam" id="1.20.1270.50:FF:000002">
    <property type="entry name" value="Alpha-mannosidase"/>
    <property type="match status" value="1"/>
</dbReference>
<feature type="binding site" evidence="21">
    <location>
        <position position="1411"/>
    </location>
    <ligand>
        <name>Zn(2+)</name>
        <dbReference type="ChEBI" id="CHEBI:29105"/>
        <note>catalytic</note>
    </ligand>
</feature>
<keyword evidence="19" id="KW-0326">Glycosidase</keyword>
<dbReference type="Pfam" id="PF11838">
    <property type="entry name" value="ERAP1_C"/>
    <property type="match status" value="1"/>
</dbReference>
<keyword evidence="26" id="KW-1185">Reference proteome</keyword>
<dbReference type="SUPFAM" id="SSF55486">
    <property type="entry name" value="Metalloproteases ('zincins'), catalytic domain"/>
    <property type="match status" value="1"/>
</dbReference>
<dbReference type="GO" id="GO:0005764">
    <property type="term" value="C:lysosome"/>
    <property type="evidence" value="ECO:0007669"/>
    <property type="project" value="TreeGrafter"/>
</dbReference>
<keyword evidence="10 21" id="KW-0479">Metal-binding</keyword>
<dbReference type="Gene3D" id="2.70.98.30">
    <property type="entry name" value="Golgi alpha-mannosidase II, domain 4"/>
    <property type="match status" value="1"/>
</dbReference>
<dbReference type="PANTHER" id="PTHR11607">
    <property type="entry name" value="ALPHA-MANNOSIDASE"/>
    <property type="match status" value="1"/>
</dbReference>
<keyword evidence="7" id="KW-1003">Cell membrane</keyword>
<dbReference type="InterPro" id="IPR045357">
    <property type="entry name" value="Aminopeptidase_N-like_N"/>
</dbReference>
<sequence length="1979" mass="226680">MSVATSNPPSSPVSPSILARDFLTLQEERVRQYGILARAHKAYMGTAPNYDIDGFQTTVTSVTKAFQDISQKVIAMKSEFDVEFNDKDMANHISKIQLLEQRKLKFTVDHQLALQQVIDHPDDALMEKNEQAIKKELGKIVEEINENLEEFLVVFLISLAFGCGYESCPKTKDGMINVHLVPHTHDDVGWLKTVDQYYYGSQKDITPVSVKYILDSVIPELVKDPTKRFIYVEVAFFWRWWQEQHDITRNQVRTLVHNGQLEFINGGWSMNDEAATHYNAVIDQMTWGFRKLNDTFGECARPRVAWQIDPFGHSREHANLFAQMGFDGLFFGRLDYADKAQRLKTKTMEMIWKGSDSLGKSSWLFTGALFNGYSPPRGFCFDIFCDDEPIMDNPRLHDYNVNRRVDEFFKAVKDWSEGYSTNHIMMPMGEDFNYNNARTWYDNLDKLIKYGNARQTNGSQINLFYSTPSCYLKSLNDVGQTYTTKSDDFFPYASDPHAYWTGYFTSRPALKGMIRESNNFLQVCKQLGALTDRDWTPGPEGDVSKMREVVAVAQHHDAVTGTAKQAVTFDYQQRLSEGIQDCQEVIKYAYQNLMPTSKSSAAPPELIFCPLMNTTECPITETSTQLIDNVYNPLARPVSKYVRLPVTSPGFDVIAPNGQKIETQVIPIPKPVLLIPGRKSSATYELIFRADLPPIGFKSFFVIKNASVAERQLSKPSRMAKKAFLGKGKFLLGVDRNGRIQRLSHNGNVLDVTQDYVWYEGHPGNNSEFEFRASGAYIFRPWHEKPHVAQPQGNPIVYKGPLVDEIHMNFGFNVSQVLRVYKDKPEAEIEWLVGPIPIGDHVGKEVVSRFNTQLDTKKTFYTDSNGRQLLKRERNFRPTWNLNVTEPIAGNYYPINSRIAMNDGKTFVTVLTDRSQGGSSLKDGQLEIMIHRRLLYDDAFGVGEALNEEAFGEGLVVRGKHWLQVSSSAEASAKNHRLRAQQAFMDAQISFTPTSLSFQEWKSRYNMEYSALQNPLPYNVHLLTLEEWAGNSRDSLLIRLENIFDAHEDPELSKPVTISLKDLFSGFSVTNVEETILGANLRRDCLERLTWNVEKDNGIHSSNNTAEMAGCEKAEPRSTSKAGPWEENYRIPEDTLPIHYDLYMYPNLETDKFSGHVTIEIDAKQPRGHFLAHIKYLNVTSSSLTDDQGEDILIKEAFEFAANEFWVVQLDSEVPVGKYFLKLEFTGPLDNGILGFYKSVYVDSNGKERAIATSKFQPTYARRAFPCFDEPKTTSTPDSPSVGLTEVSFEKSVPMVTYLAIFIVCDFKYIESATPEYNIPFRVYGTEDNQALLQYATDVGSHITDFYRNYFDVEYPLPKLDMAAIPDYSSGATEHWGMITYRETNMIYDPSESSSSNQRRVANVIAHELAHQWFGNLMTVKWWNDLWLNEGFASYIQYKGAKSFETDWDMDSLFLTDDLYRVFDLDATLSSHSIVVDVDTPDQITAVFDTIAYSKGASVIRMMENFMGEKDFQLGIHNFLVKYQFQNAITQDLFDELTAVSSDGLEITNIMDTWTRQKGYPLVTLRKESGQYKITQKRFLTDPDAYDNPNETSPYDFKWEIPVTYISSEDSTPKQVWFHKDDESISIDIPTGTMWVKFNVGQYGYYRVNYPQEDWNTLSQTLIDSPQTFSISDRTSLISDAFALASASVLDYPTALNMTKYLKGERDLTPWNVALSALGYLSNVLYYTPTYPNLAKYKRQLIQPLYEELTWTDDGTIDNRLLRVSIHDQACGLGIEDCLDTAGQMFTDWMDNNQTIPPNFRSLVYKYGMKTRGNQNTWDWMLARYKAEKNAQEKSKLMTGLAYIQDPEILYNFIQIAKDESVVRSQDYLSMLNIISGNRVGEPIVWDFFRNEWEYLVDRFTLNDRYLGKLIAQITDRFSTQQRLKEMQDFFIQYPEAGAGESSRKIALETVQNNIKFLETYSDVIDQWLNDNARNQKEQ</sequence>
<dbReference type="Gene3D" id="1.10.390.10">
    <property type="entry name" value="Neutral Protease Domain 2"/>
    <property type="match status" value="1"/>
</dbReference>
<keyword evidence="17" id="KW-1015">Disulfide bond</keyword>
<organism evidence="25 26">
    <name type="scientific">Tigriopus californicus</name>
    <name type="common">Marine copepod</name>
    <dbReference type="NCBI Taxonomy" id="6832"/>
    <lineage>
        <taxon>Eukaryota</taxon>
        <taxon>Metazoa</taxon>
        <taxon>Ecdysozoa</taxon>
        <taxon>Arthropoda</taxon>
        <taxon>Crustacea</taxon>
        <taxon>Multicrustacea</taxon>
        <taxon>Hexanauplia</taxon>
        <taxon>Copepoda</taxon>
        <taxon>Harpacticoida</taxon>
        <taxon>Harpacticidae</taxon>
        <taxon>Tigriopus</taxon>
    </lineage>
</organism>
<name>A0A553NCC0_TIGCA</name>
<evidence type="ECO:0000256" key="2">
    <source>
        <dbReference type="ARBA" id="ARBA00004167"/>
    </source>
</evidence>
<dbReference type="Pfam" id="PF09261">
    <property type="entry name" value="Alpha-mann_mid"/>
    <property type="match status" value="1"/>
</dbReference>
<dbReference type="InterPro" id="IPR011013">
    <property type="entry name" value="Gal_mutarotase_sf_dom"/>
</dbReference>
<dbReference type="GO" id="GO:0008237">
    <property type="term" value="F:metallopeptidase activity"/>
    <property type="evidence" value="ECO:0007669"/>
    <property type="project" value="UniProtKB-KW"/>
</dbReference>
<dbReference type="InterPro" id="IPR001930">
    <property type="entry name" value="Peptidase_M1"/>
</dbReference>